<dbReference type="PANTHER" id="PTHR46797">
    <property type="entry name" value="HTH-TYPE TRANSCRIPTIONAL REGULATOR"/>
    <property type="match status" value="1"/>
</dbReference>
<evidence type="ECO:0000313" key="6">
    <source>
        <dbReference type="EMBL" id="MFC6870153.1"/>
    </source>
</evidence>
<evidence type="ECO:0000256" key="3">
    <source>
        <dbReference type="ARBA" id="ARBA00023163"/>
    </source>
</evidence>
<dbReference type="Pfam" id="PF13560">
    <property type="entry name" value="HTH_31"/>
    <property type="match status" value="1"/>
</dbReference>
<dbReference type="InterPro" id="IPR010982">
    <property type="entry name" value="Lambda_DNA-bd_dom_sf"/>
</dbReference>
<keyword evidence="1" id="KW-0805">Transcription regulation</keyword>
<dbReference type="InterPro" id="IPR050807">
    <property type="entry name" value="TransReg_Diox_bact_type"/>
</dbReference>
<protein>
    <submittedName>
        <fullName evidence="6">Helix-turn-helix domain-containing protein</fullName>
    </submittedName>
</protein>
<keyword evidence="3" id="KW-0804">Transcription</keyword>
<dbReference type="Gene3D" id="1.10.260.40">
    <property type="entry name" value="lambda repressor-like DNA-binding domains"/>
    <property type="match status" value="1"/>
</dbReference>
<dbReference type="CDD" id="cd00093">
    <property type="entry name" value="HTH_XRE"/>
    <property type="match status" value="1"/>
</dbReference>
<comment type="caution">
    <text evidence="6">The sequence shown here is derived from an EMBL/GenBank/DDBJ whole genome shotgun (WGS) entry which is preliminary data.</text>
</comment>
<feature type="domain" description="HTH cro/C1-type" evidence="5">
    <location>
        <begin position="19"/>
        <end position="73"/>
    </location>
</feature>
<keyword evidence="7" id="KW-1185">Reference proteome</keyword>
<organism evidence="6 7">
    <name type="scientific">Haloechinothrix salitolerans</name>
    <dbReference type="NCBI Taxonomy" id="926830"/>
    <lineage>
        <taxon>Bacteria</taxon>
        <taxon>Bacillati</taxon>
        <taxon>Actinomycetota</taxon>
        <taxon>Actinomycetes</taxon>
        <taxon>Pseudonocardiales</taxon>
        <taxon>Pseudonocardiaceae</taxon>
        <taxon>Haloechinothrix</taxon>
    </lineage>
</organism>
<dbReference type="RefSeq" id="WP_345399188.1">
    <property type="nucleotide sequence ID" value="NZ_BAABLA010000084.1"/>
</dbReference>
<evidence type="ECO:0000256" key="4">
    <source>
        <dbReference type="SAM" id="MobiDB-lite"/>
    </source>
</evidence>
<dbReference type="SUPFAM" id="SSF47413">
    <property type="entry name" value="lambda repressor-like DNA-binding domains"/>
    <property type="match status" value="1"/>
</dbReference>
<proteinExistence type="predicted"/>
<name>A0ABW2C6K7_9PSEU</name>
<dbReference type="PROSITE" id="PS50943">
    <property type="entry name" value="HTH_CROC1"/>
    <property type="match status" value="1"/>
</dbReference>
<feature type="region of interest" description="Disordered" evidence="4">
    <location>
        <begin position="75"/>
        <end position="96"/>
    </location>
</feature>
<keyword evidence="2" id="KW-0238">DNA-binding</keyword>
<reference evidence="7" key="1">
    <citation type="journal article" date="2019" name="Int. J. Syst. Evol. Microbiol.">
        <title>The Global Catalogue of Microorganisms (GCM) 10K type strain sequencing project: providing services to taxonomists for standard genome sequencing and annotation.</title>
        <authorList>
            <consortium name="The Broad Institute Genomics Platform"/>
            <consortium name="The Broad Institute Genome Sequencing Center for Infectious Disease"/>
            <person name="Wu L."/>
            <person name="Ma J."/>
        </authorList>
    </citation>
    <scope>NUCLEOTIDE SEQUENCE [LARGE SCALE GENOMIC DNA]</scope>
    <source>
        <strain evidence="7">KCTC 32255</strain>
    </source>
</reference>
<dbReference type="SMART" id="SM00530">
    <property type="entry name" value="HTH_XRE"/>
    <property type="match status" value="1"/>
</dbReference>
<sequence>MPSRKPPISDTARELGDRVRVLREARGMSIEDLGHVSGVHWSMVGYVERGQRNPSLYVLLRLAAGLDVEVSELVANLPAPPPPTRRRRSRATDTSD</sequence>
<gene>
    <name evidence="6" type="ORF">ACFQGD_23720</name>
</gene>
<dbReference type="Proteomes" id="UP001596337">
    <property type="component" value="Unassembled WGS sequence"/>
</dbReference>
<accession>A0ABW2C6K7</accession>
<dbReference type="PANTHER" id="PTHR46797:SF23">
    <property type="entry name" value="HTH-TYPE TRANSCRIPTIONAL REGULATOR SUTR"/>
    <property type="match status" value="1"/>
</dbReference>
<evidence type="ECO:0000259" key="5">
    <source>
        <dbReference type="PROSITE" id="PS50943"/>
    </source>
</evidence>
<evidence type="ECO:0000256" key="1">
    <source>
        <dbReference type="ARBA" id="ARBA00023015"/>
    </source>
</evidence>
<dbReference type="InterPro" id="IPR001387">
    <property type="entry name" value="Cro/C1-type_HTH"/>
</dbReference>
<evidence type="ECO:0000256" key="2">
    <source>
        <dbReference type="ARBA" id="ARBA00023125"/>
    </source>
</evidence>
<evidence type="ECO:0000313" key="7">
    <source>
        <dbReference type="Proteomes" id="UP001596337"/>
    </source>
</evidence>
<dbReference type="EMBL" id="JBHSXX010000001">
    <property type="protein sequence ID" value="MFC6870153.1"/>
    <property type="molecule type" value="Genomic_DNA"/>
</dbReference>